<feature type="chain" id="PRO_5038517338" evidence="3">
    <location>
        <begin position="24"/>
        <end position="273"/>
    </location>
</feature>
<evidence type="ECO:0000313" key="6">
    <source>
        <dbReference type="EMBL" id="HJC40636.1"/>
    </source>
</evidence>
<dbReference type="PANTHER" id="PTHR35936:SF38">
    <property type="entry name" value="GLUTAMINE-BINDING PERIPLASMIC PROTEIN"/>
    <property type="match status" value="1"/>
</dbReference>
<dbReference type="Pfam" id="PF00497">
    <property type="entry name" value="SBP_bac_3"/>
    <property type="match status" value="1"/>
</dbReference>
<dbReference type="SMART" id="SM00079">
    <property type="entry name" value="PBPe"/>
    <property type="match status" value="1"/>
</dbReference>
<name>A0A9D2T090_9FIRM</name>
<feature type="region of interest" description="Disordered" evidence="2">
    <location>
        <begin position="26"/>
        <end position="45"/>
    </location>
</feature>
<evidence type="ECO:0000256" key="2">
    <source>
        <dbReference type="SAM" id="MobiDB-lite"/>
    </source>
</evidence>
<gene>
    <name evidence="6" type="ORF">H9701_03670</name>
</gene>
<dbReference type="AlphaFoldDB" id="A0A9D2T090"/>
<evidence type="ECO:0000259" key="5">
    <source>
        <dbReference type="SMART" id="SM00079"/>
    </source>
</evidence>
<dbReference type="PANTHER" id="PTHR35936">
    <property type="entry name" value="MEMBRANE-BOUND LYTIC MUREIN TRANSGLYCOSYLASE F"/>
    <property type="match status" value="1"/>
</dbReference>
<keyword evidence="1 3" id="KW-0732">Signal</keyword>
<dbReference type="InterPro" id="IPR001320">
    <property type="entry name" value="Iontro_rcpt_C"/>
</dbReference>
<evidence type="ECO:0000256" key="1">
    <source>
        <dbReference type="ARBA" id="ARBA00022729"/>
    </source>
</evidence>
<reference evidence="6" key="2">
    <citation type="submission" date="2021-04" db="EMBL/GenBank/DDBJ databases">
        <authorList>
            <person name="Gilroy R."/>
        </authorList>
    </citation>
    <scope>NUCLEOTIDE SEQUENCE</scope>
    <source>
        <strain evidence="6">CHK186-1790</strain>
    </source>
</reference>
<dbReference type="SUPFAM" id="SSF53850">
    <property type="entry name" value="Periplasmic binding protein-like II"/>
    <property type="match status" value="1"/>
</dbReference>
<dbReference type="GO" id="GO:0015276">
    <property type="term" value="F:ligand-gated monoatomic ion channel activity"/>
    <property type="evidence" value="ECO:0007669"/>
    <property type="project" value="InterPro"/>
</dbReference>
<feature type="domain" description="Solute-binding protein family 3/N-terminal" evidence="4">
    <location>
        <begin position="50"/>
        <end position="273"/>
    </location>
</feature>
<accession>A0A9D2T090</accession>
<reference evidence="6" key="1">
    <citation type="journal article" date="2021" name="PeerJ">
        <title>Extensive microbial diversity within the chicken gut microbiome revealed by metagenomics and culture.</title>
        <authorList>
            <person name="Gilroy R."/>
            <person name="Ravi A."/>
            <person name="Getino M."/>
            <person name="Pursley I."/>
            <person name="Horton D.L."/>
            <person name="Alikhan N.F."/>
            <person name="Baker D."/>
            <person name="Gharbi K."/>
            <person name="Hall N."/>
            <person name="Watson M."/>
            <person name="Adriaenssens E.M."/>
            <person name="Foster-Nyarko E."/>
            <person name="Jarju S."/>
            <person name="Secka A."/>
            <person name="Antonio M."/>
            <person name="Oren A."/>
            <person name="Chaudhuri R.R."/>
            <person name="La Ragione R."/>
            <person name="Hildebrand F."/>
            <person name="Pallen M.J."/>
        </authorList>
    </citation>
    <scope>NUCLEOTIDE SEQUENCE</scope>
    <source>
        <strain evidence="6">CHK186-1790</strain>
    </source>
</reference>
<dbReference type="Gene3D" id="3.40.190.10">
    <property type="entry name" value="Periplasmic binding protein-like II"/>
    <property type="match status" value="2"/>
</dbReference>
<evidence type="ECO:0000256" key="3">
    <source>
        <dbReference type="SAM" id="SignalP"/>
    </source>
</evidence>
<sequence>MTVKKRILALTTASLVLAGALTACGGQSATPEETGDSTTPVESTGGTEKVYHIVADNAFAPFEFLDEATGEYTGVDMDLLAAIAEDQGFQYTVDNCGWDAALGNLQAGLADGMIAGMSITDERRESYDFSDSYYDGGQIMLVKGDSTIASYEDLAGLTVAVKTGTQSATFAQSIAEEYGFEVVTYKDSPAVYAAVAGGIDAAGFEDYAVIAYQIQNQSLDLKVVGEQENITPYGFAVLKGQNPELIEMFNAGLANIRESGQYAEIMAKYGIEV</sequence>
<dbReference type="InterPro" id="IPR001638">
    <property type="entry name" value="Solute-binding_3/MltF_N"/>
</dbReference>
<dbReference type="SMART" id="SM00062">
    <property type="entry name" value="PBPb"/>
    <property type="match status" value="1"/>
</dbReference>
<protein>
    <submittedName>
        <fullName evidence="6">Transporter substrate-binding domain-containing protein</fullName>
    </submittedName>
</protein>
<organism evidence="6 7">
    <name type="scientific">Candidatus Intestinimonas pullistercoris</name>
    <dbReference type="NCBI Taxonomy" id="2838623"/>
    <lineage>
        <taxon>Bacteria</taxon>
        <taxon>Bacillati</taxon>
        <taxon>Bacillota</taxon>
        <taxon>Clostridia</taxon>
        <taxon>Eubacteriales</taxon>
        <taxon>Intestinimonas</taxon>
    </lineage>
</organism>
<feature type="signal peptide" evidence="3">
    <location>
        <begin position="1"/>
        <end position="23"/>
    </location>
</feature>
<dbReference type="PROSITE" id="PS51257">
    <property type="entry name" value="PROKAR_LIPOPROTEIN"/>
    <property type="match status" value="1"/>
</dbReference>
<dbReference type="GO" id="GO:0016020">
    <property type="term" value="C:membrane"/>
    <property type="evidence" value="ECO:0007669"/>
    <property type="project" value="InterPro"/>
</dbReference>
<evidence type="ECO:0000259" key="4">
    <source>
        <dbReference type="SMART" id="SM00062"/>
    </source>
</evidence>
<dbReference type="EMBL" id="DWWJ01000071">
    <property type="protein sequence ID" value="HJC40636.1"/>
    <property type="molecule type" value="Genomic_DNA"/>
</dbReference>
<comment type="caution">
    <text evidence="6">The sequence shown here is derived from an EMBL/GenBank/DDBJ whole genome shotgun (WGS) entry which is preliminary data.</text>
</comment>
<dbReference type="Proteomes" id="UP000823882">
    <property type="component" value="Unassembled WGS sequence"/>
</dbReference>
<proteinExistence type="predicted"/>
<evidence type="ECO:0000313" key="7">
    <source>
        <dbReference type="Proteomes" id="UP000823882"/>
    </source>
</evidence>
<feature type="domain" description="Ionotropic glutamate receptor C-terminal" evidence="5">
    <location>
        <begin position="51"/>
        <end position="270"/>
    </location>
</feature>